<feature type="region of interest" description="Disordered" evidence="8">
    <location>
        <begin position="71"/>
        <end position="138"/>
    </location>
</feature>
<comment type="subcellular location">
    <subcellularLocation>
        <location evidence="1">Nucleus</location>
    </subcellularLocation>
</comment>
<evidence type="ECO:0000256" key="5">
    <source>
        <dbReference type="ARBA" id="ARBA00023125"/>
    </source>
</evidence>
<keyword evidence="6" id="KW-0804">Transcription</keyword>
<dbReference type="GO" id="GO:0043565">
    <property type="term" value="F:sequence-specific DNA binding"/>
    <property type="evidence" value="ECO:0007669"/>
    <property type="project" value="TreeGrafter"/>
</dbReference>
<protein>
    <submittedName>
        <fullName evidence="10">Zn(II)2Cys6 transcription factor</fullName>
    </submittedName>
</protein>
<dbReference type="InterPro" id="IPR007219">
    <property type="entry name" value="XnlR_reg_dom"/>
</dbReference>
<dbReference type="Gene3D" id="4.10.240.10">
    <property type="entry name" value="Zn(2)-C6 fungal-type DNA-binding domain"/>
    <property type="match status" value="1"/>
</dbReference>
<dbReference type="CDD" id="cd00067">
    <property type="entry name" value="GAL4"/>
    <property type="match status" value="1"/>
</dbReference>
<dbReference type="PANTHER" id="PTHR47782:SF1">
    <property type="entry name" value="PYRIMIDINE PATHWAY REGULATORY PROTEIN 1"/>
    <property type="match status" value="1"/>
</dbReference>
<keyword evidence="2" id="KW-0479">Metal-binding</keyword>
<dbReference type="SMART" id="SM00906">
    <property type="entry name" value="Fungal_trans"/>
    <property type="match status" value="1"/>
</dbReference>
<dbReference type="Proteomes" id="UP000231358">
    <property type="component" value="Unassembled WGS sequence"/>
</dbReference>
<dbReference type="GO" id="GO:0006351">
    <property type="term" value="P:DNA-templated transcription"/>
    <property type="evidence" value="ECO:0007669"/>
    <property type="project" value="InterPro"/>
</dbReference>
<dbReference type="GO" id="GO:0005634">
    <property type="term" value="C:nucleus"/>
    <property type="evidence" value="ECO:0007669"/>
    <property type="project" value="UniProtKB-SubCell"/>
</dbReference>
<keyword evidence="3" id="KW-0862">Zinc</keyword>
<dbReference type="InterPro" id="IPR001138">
    <property type="entry name" value="Zn2Cys6_DnaBD"/>
</dbReference>
<comment type="caution">
    <text evidence="10">The sequence shown here is derived from an EMBL/GenBank/DDBJ whole genome shotgun (WGS) entry which is preliminary data.</text>
</comment>
<keyword evidence="5" id="KW-0238">DNA-binding</keyword>
<dbReference type="AlphaFoldDB" id="A0A2G7FXM2"/>
<dbReference type="PANTHER" id="PTHR47782">
    <property type="entry name" value="ZN(II)2CYS6 TRANSCRIPTION FACTOR (EUROFUNG)-RELATED"/>
    <property type="match status" value="1"/>
</dbReference>
<evidence type="ECO:0000259" key="9">
    <source>
        <dbReference type="PROSITE" id="PS50048"/>
    </source>
</evidence>
<evidence type="ECO:0000256" key="8">
    <source>
        <dbReference type="SAM" id="MobiDB-lite"/>
    </source>
</evidence>
<feature type="domain" description="Zn(2)-C6 fungal-type" evidence="9">
    <location>
        <begin position="12"/>
        <end position="42"/>
    </location>
</feature>
<evidence type="ECO:0000313" key="11">
    <source>
        <dbReference type="Proteomes" id="UP000231358"/>
    </source>
</evidence>
<keyword evidence="11" id="KW-1185">Reference proteome</keyword>
<sequence length="694" mass="77902">MDSPRRNRNRAACRRCQRRKIRCDGQTPRCGSCQKASTPCINDGKQLVQRSYIASMEKRIQWLETLVKNSCPNVDLGDQPRDTLAQEEEPVLAEEHEETSILSPQREFPASEEQGSGQSRQQYQSGPHPPLRSISRMESRQAHEIGLVSLSPGGEPRYIGPSSGYFFANLVFSSAGRHQKRRNAANDSTGSLSGESTALAAEILHTPASLPPRRETAAELSAKYFETIHIIYPFLHQPSHMSYIDQMYSSEDVSPIVAFQVYMVMAIAATDLSRRSKVRLPAEGYYATAMQHFSNMSPDGTLGGLQSLLLLMVLTAGYTKHAISEDLPVGAGNENSGFWVVYTFDRTIGTMMGRPVGIRDEACDLRLPMDISDLELMRPDAQERSPEQSPSHISFGIHLFKAARLNSEIKYVMHSISREPPAYAYPPIRDIFIWQREMLERLQTWKAETPHTDNINNMSAKLCEIKYHEMMILVLRPSPAIPDPSEDSSILCFRHAMELLESFRELYKHDSLQYSRLVVHSIFLGTLVVLHSIWKLPDISTNMQIDELSKNITTALNILSSIGEYWLEAQRARDCIDDISGVTMRRLLKTRASGESTATPRLRSRIRTTNNIQQSPNLSSQLPLGQNATSQQQELIDLDTNPAGFGDFNTGFPDATVEQSDSLQLFGDSAFEETFGLTGVPDFDGLMWELFNLS</sequence>
<evidence type="ECO:0000256" key="3">
    <source>
        <dbReference type="ARBA" id="ARBA00022833"/>
    </source>
</evidence>
<dbReference type="GO" id="GO:0000981">
    <property type="term" value="F:DNA-binding transcription factor activity, RNA polymerase II-specific"/>
    <property type="evidence" value="ECO:0007669"/>
    <property type="project" value="InterPro"/>
</dbReference>
<proteinExistence type="predicted"/>
<dbReference type="STRING" id="656916.A0A2G7FXM2"/>
<reference evidence="10 11" key="1">
    <citation type="submission" date="2017-05" db="EMBL/GenBank/DDBJ databases">
        <title>Genome sequence for an aflatoxigenic pathogen of Argentinian peanut, Aspergillus arachidicola.</title>
        <authorList>
            <person name="Moore G."/>
            <person name="Beltz S.B."/>
            <person name="Mack B.M."/>
        </authorList>
    </citation>
    <scope>NUCLEOTIDE SEQUENCE [LARGE SCALE GENOMIC DNA]</scope>
    <source>
        <strain evidence="10 11">CBS 117610</strain>
    </source>
</reference>
<evidence type="ECO:0000256" key="4">
    <source>
        <dbReference type="ARBA" id="ARBA00023015"/>
    </source>
</evidence>
<keyword evidence="4" id="KW-0805">Transcription regulation</keyword>
<evidence type="ECO:0000256" key="1">
    <source>
        <dbReference type="ARBA" id="ARBA00004123"/>
    </source>
</evidence>
<dbReference type="Pfam" id="PF00172">
    <property type="entry name" value="Zn_clus"/>
    <property type="match status" value="1"/>
</dbReference>
<dbReference type="GO" id="GO:0045944">
    <property type="term" value="P:positive regulation of transcription by RNA polymerase II"/>
    <property type="evidence" value="ECO:0007669"/>
    <property type="project" value="TreeGrafter"/>
</dbReference>
<accession>A0A2G7FXM2</accession>
<name>A0A2G7FXM2_9EURO</name>
<dbReference type="Pfam" id="PF04082">
    <property type="entry name" value="Fungal_trans"/>
    <property type="match status" value="1"/>
</dbReference>
<dbReference type="SUPFAM" id="SSF57701">
    <property type="entry name" value="Zn2/Cys6 DNA-binding domain"/>
    <property type="match status" value="1"/>
</dbReference>
<gene>
    <name evidence="10" type="ORF">AARAC_002428</name>
</gene>
<dbReference type="SMART" id="SM00066">
    <property type="entry name" value="GAL4"/>
    <property type="match status" value="1"/>
</dbReference>
<feature type="compositionally biased region" description="Acidic residues" evidence="8">
    <location>
        <begin position="85"/>
        <end position="97"/>
    </location>
</feature>
<evidence type="ECO:0000256" key="2">
    <source>
        <dbReference type="ARBA" id="ARBA00022723"/>
    </source>
</evidence>
<dbReference type="CDD" id="cd12148">
    <property type="entry name" value="fungal_TF_MHR"/>
    <property type="match status" value="1"/>
</dbReference>
<organism evidence="10 11">
    <name type="scientific">Aspergillus arachidicola</name>
    <dbReference type="NCBI Taxonomy" id="656916"/>
    <lineage>
        <taxon>Eukaryota</taxon>
        <taxon>Fungi</taxon>
        <taxon>Dikarya</taxon>
        <taxon>Ascomycota</taxon>
        <taxon>Pezizomycotina</taxon>
        <taxon>Eurotiomycetes</taxon>
        <taxon>Eurotiomycetidae</taxon>
        <taxon>Eurotiales</taxon>
        <taxon>Aspergillaceae</taxon>
        <taxon>Aspergillus</taxon>
        <taxon>Aspergillus subgen. Circumdati</taxon>
    </lineage>
</organism>
<evidence type="ECO:0000256" key="7">
    <source>
        <dbReference type="ARBA" id="ARBA00023242"/>
    </source>
</evidence>
<keyword evidence="7" id="KW-0539">Nucleus</keyword>
<evidence type="ECO:0000256" key="6">
    <source>
        <dbReference type="ARBA" id="ARBA00023163"/>
    </source>
</evidence>
<evidence type="ECO:0000313" key="10">
    <source>
        <dbReference type="EMBL" id="PIG84601.1"/>
    </source>
</evidence>
<dbReference type="InterPro" id="IPR036864">
    <property type="entry name" value="Zn2-C6_fun-type_DNA-bd_sf"/>
</dbReference>
<feature type="compositionally biased region" description="Low complexity" evidence="8">
    <location>
        <begin position="114"/>
        <end position="126"/>
    </location>
</feature>
<dbReference type="GO" id="GO:0008270">
    <property type="term" value="F:zinc ion binding"/>
    <property type="evidence" value="ECO:0007669"/>
    <property type="project" value="InterPro"/>
</dbReference>
<dbReference type="EMBL" id="NEXV01000378">
    <property type="protein sequence ID" value="PIG84601.1"/>
    <property type="molecule type" value="Genomic_DNA"/>
</dbReference>
<dbReference type="PROSITE" id="PS50048">
    <property type="entry name" value="ZN2_CY6_FUNGAL_2"/>
    <property type="match status" value="1"/>
</dbReference>
<dbReference type="InterPro" id="IPR052202">
    <property type="entry name" value="Yeast_MetPath_Reg"/>
</dbReference>